<dbReference type="InterPro" id="IPR001932">
    <property type="entry name" value="PPM-type_phosphatase-like_dom"/>
</dbReference>
<proteinExistence type="predicted"/>
<dbReference type="EMBL" id="JNBR01001584">
    <property type="protein sequence ID" value="OQR85803.1"/>
    <property type="molecule type" value="Genomic_DNA"/>
</dbReference>
<sequence>MHPVRMHMETEDAADLVTKDTHAATSAMFAATQRRRRRRRDVERSTTESEDAEDEGGADDEDELEEKTQEDPEEDETLAQMERRLRPGASDISLASELLHGSESWQGAKATNEDRVSHVLDMLPGPAFAIFDGHGGASSADFLVRNLLKNISASMRQRGLPEPQIKDLLSGKHADRLKDLRRKTEVLQYQQEQLEELLESDKKMDMYEISLMPSVYQDVLQTLADGQVAVELEERAQAERIAKVERVYSQCVEKELFQKAMVEGFLFSDDELLRKQFTDGSTGLVAWFAGFRPEWLRLILANVGDCRAVMCRNGKAVALTQDHKPNRPDESARIKRAGGYIGTVGGIPRVCSAAGAGVSMSSNTKTTYLSVSRAFGDRSLKVPSNVVCAEPEVRVVDIDAADTFLVLACDGIWDVLTNQDVVDIGLENFGHPKKAADAIVKKAYTAQSKDNLSVVVIFFGWQTETAAAQWTARQAERVLAATPSTKAPVALEEEAGLDMFSM</sequence>
<feature type="compositionally biased region" description="Basic and acidic residues" evidence="1">
    <location>
        <begin position="1"/>
        <end position="10"/>
    </location>
</feature>
<dbReference type="InterPro" id="IPR015655">
    <property type="entry name" value="PP2C"/>
</dbReference>
<dbReference type="GO" id="GO:0004722">
    <property type="term" value="F:protein serine/threonine phosphatase activity"/>
    <property type="evidence" value="ECO:0007669"/>
    <property type="project" value="InterPro"/>
</dbReference>
<feature type="compositionally biased region" description="Acidic residues" evidence="1">
    <location>
        <begin position="48"/>
        <end position="65"/>
    </location>
</feature>
<name>A0A1V9YJ82_ACHHY</name>
<dbReference type="Proteomes" id="UP000243579">
    <property type="component" value="Unassembled WGS sequence"/>
</dbReference>
<dbReference type="SMART" id="SM00332">
    <property type="entry name" value="PP2Cc"/>
    <property type="match status" value="1"/>
</dbReference>
<dbReference type="Gene3D" id="3.60.40.10">
    <property type="entry name" value="PPM-type phosphatase domain"/>
    <property type="match status" value="1"/>
</dbReference>
<organism evidence="3 4">
    <name type="scientific">Achlya hypogyna</name>
    <name type="common">Oomycete</name>
    <name type="synonym">Protoachlya hypogyna</name>
    <dbReference type="NCBI Taxonomy" id="1202772"/>
    <lineage>
        <taxon>Eukaryota</taxon>
        <taxon>Sar</taxon>
        <taxon>Stramenopiles</taxon>
        <taxon>Oomycota</taxon>
        <taxon>Saprolegniomycetes</taxon>
        <taxon>Saprolegniales</taxon>
        <taxon>Achlyaceae</taxon>
        <taxon>Achlya</taxon>
    </lineage>
</organism>
<keyword evidence="4" id="KW-1185">Reference proteome</keyword>
<dbReference type="PROSITE" id="PS51746">
    <property type="entry name" value="PPM_2"/>
    <property type="match status" value="1"/>
</dbReference>
<accession>A0A1V9YJ82</accession>
<evidence type="ECO:0000313" key="3">
    <source>
        <dbReference type="EMBL" id="OQR85803.1"/>
    </source>
</evidence>
<dbReference type="OrthoDB" id="10264738at2759"/>
<dbReference type="Pfam" id="PF00481">
    <property type="entry name" value="PP2C"/>
    <property type="match status" value="1"/>
</dbReference>
<reference evidence="3 4" key="1">
    <citation type="journal article" date="2014" name="Genome Biol. Evol.">
        <title>The secreted proteins of Achlya hypogyna and Thraustotheca clavata identify the ancestral oomycete secretome and reveal gene acquisitions by horizontal gene transfer.</title>
        <authorList>
            <person name="Misner I."/>
            <person name="Blouin N."/>
            <person name="Leonard G."/>
            <person name="Richards T.A."/>
            <person name="Lane C.E."/>
        </authorList>
    </citation>
    <scope>NUCLEOTIDE SEQUENCE [LARGE SCALE GENOMIC DNA]</scope>
    <source>
        <strain evidence="3 4">ATCC 48635</strain>
    </source>
</reference>
<feature type="region of interest" description="Disordered" evidence="1">
    <location>
        <begin position="1"/>
        <end position="78"/>
    </location>
</feature>
<protein>
    <recommendedName>
        <fullName evidence="2">PPM-type phosphatase domain-containing protein</fullName>
    </recommendedName>
</protein>
<dbReference type="AlphaFoldDB" id="A0A1V9YJ82"/>
<evidence type="ECO:0000259" key="2">
    <source>
        <dbReference type="PROSITE" id="PS51746"/>
    </source>
</evidence>
<dbReference type="InterPro" id="IPR036457">
    <property type="entry name" value="PPM-type-like_dom_sf"/>
</dbReference>
<dbReference type="CDD" id="cd00143">
    <property type="entry name" value="PP2Cc"/>
    <property type="match status" value="1"/>
</dbReference>
<evidence type="ECO:0000256" key="1">
    <source>
        <dbReference type="SAM" id="MobiDB-lite"/>
    </source>
</evidence>
<dbReference type="PANTHER" id="PTHR47992">
    <property type="entry name" value="PROTEIN PHOSPHATASE"/>
    <property type="match status" value="1"/>
</dbReference>
<dbReference type="SUPFAM" id="SSF81606">
    <property type="entry name" value="PP2C-like"/>
    <property type="match status" value="1"/>
</dbReference>
<comment type="caution">
    <text evidence="3">The sequence shown here is derived from an EMBL/GenBank/DDBJ whole genome shotgun (WGS) entry which is preliminary data.</text>
</comment>
<dbReference type="STRING" id="1202772.A0A1V9YJ82"/>
<gene>
    <name evidence="3" type="ORF">ACHHYP_11342</name>
</gene>
<evidence type="ECO:0000313" key="4">
    <source>
        <dbReference type="Proteomes" id="UP000243579"/>
    </source>
</evidence>
<feature type="domain" description="PPM-type phosphatase" evidence="2">
    <location>
        <begin position="99"/>
        <end position="459"/>
    </location>
</feature>